<accession>A0A9I9E790</accession>
<sequence length="91" mass="10774">MGRSRRSSYERLRSENYNIGELVDHEQDKIKNNPTTITLGGRRRSSNNLVELWKKMEGKAKLGRLPLKRFIATYEAMMLCFAHKFVFPQQW</sequence>
<dbReference type="Gramene" id="MELO3C029745.2.1">
    <property type="protein sequence ID" value="MELO3C029745.2.1"/>
    <property type="gene ID" value="MELO3C029745.2"/>
</dbReference>
<name>A0A9I9E790_CUCME</name>
<dbReference type="EnsemblPlants" id="MELO3C029745.2.1">
    <property type="protein sequence ID" value="MELO3C029745.2.1"/>
    <property type="gene ID" value="MELO3C029745.2"/>
</dbReference>
<organism evidence="1">
    <name type="scientific">Cucumis melo</name>
    <name type="common">Muskmelon</name>
    <dbReference type="NCBI Taxonomy" id="3656"/>
    <lineage>
        <taxon>Eukaryota</taxon>
        <taxon>Viridiplantae</taxon>
        <taxon>Streptophyta</taxon>
        <taxon>Embryophyta</taxon>
        <taxon>Tracheophyta</taxon>
        <taxon>Spermatophyta</taxon>
        <taxon>Magnoliopsida</taxon>
        <taxon>eudicotyledons</taxon>
        <taxon>Gunneridae</taxon>
        <taxon>Pentapetalae</taxon>
        <taxon>rosids</taxon>
        <taxon>fabids</taxon>
        <taxon>Cucurbitales</taxon>
        <taxon>Cucurbitaceae</taxon>
        <taxon>Benincaseae</taxon>
        <taxon>Cucumis</taxon>
    </lineage>
</organism>
<protein>
    <submittedName>
        <fullName evidence="1">Uncharacterized protein</fullName>
    </submittedName>
</protein>
<evidence type="ECO:0000313" key="1">
    <source>
        <dbReference type="EnsemblPlants" id="MELO3C029745.2.1"/>
    </source>
</evidence>
<dbReference type="AlphaFoldDB" id="A0A9I9E790"/>
<reference evidence="1" key="1">
    <citation type="submission" date="2023-03" db="UniProtKB">
        <authorList>
            <consortium name="EnsemblPlants"/>
        </authorList>
    </citation>
    <scope>IDENTIFICATION</scope>
</reference>
<proteinExistence type="predicted"/>